<dbReference type="Pfam" id="PF00582">
    <property type="entry name" value="Usp"/>
    <property type="match status" value="1"/>
</dbReference>
<comment type="caution">
    <text evidence="3">The sequence shown here is derived from an EMBL/GenBank/DDBJ whole genome shotgun (WGS) entry which is preliminary data.</text>
</comment>
<protein>
    <submittedName>
        <fullName evidence="3">Universal stress protein</fullName>
    </submittedName>
</protein>
<organism evidence="3 4">
    <name type="scientific">Aquamicrobium soli</name>
    <dbReference type="NCBI Taxonomy" id="1811518"/>
    <lineage>
        <taxon>Bacteria</taxon>
        <taxon>Pseudomonadati</taxon>
        <taxon>Pseudomonadota</taxon>
        <taxon>Alphaproteobacteria</taxon>
        <taxon>Hyphomicrobiales</taxon>
        <taxon>Phyllobacteriaceae</taxon>
        <taxon>Aquamicrobium</taxon>
    </lineage>
</organism>
<name>A0ABV7KJE6_9HYPH</name>
<dbReference type="InterPro" id="IPR006015">
    <property type="entry name" value="Universal_stress_UspA"/>
</dbReference>
<feature type="domain" description="UspA" evidence="2">
    <location>
        <begin position="155"/>
        <end position="276"/>
    </location>
</feature>
<dbReference type="PANTHER" id="PTHR46268:SF15">
    <property type="entry name" value="UNIVERSAL STRESS PROTEIN HP_0031"/>
    <property type="match status" value="1"/>
</dbReference>
<evidence type="ECO:0000259" key="2">
    <source>
        <dbReference type="Pfam" id="PF00582"/>
    </source>
</evidence>
<dbReference type="EMBL" id="JBHRTK010000031">
    <property type="protein sequence ID" value="MFC3208988.1"/>
    <property type="molecule type" value="Genomic_DNA"/>
</dbReference>
<dbReference type="RefSeq" id="WP_378225009.1">
    <property type="nucleotide sequence ID" value="NZ_JBHRTK010000031.1"/>
</dbReference>
<sequence>MKLQALLPLVTYPDPVSPHVGSNATIASAQLEAELHALAINADIPPVSNALSKFLLNTPELIREANARSRRNGEDILRVVTDKAMSAGVKLVTDRTATSLPLSGDLAANRARYFDFVLIGWEAANESTHTLAEDVIFGSGRPVILLPELVQPTAFDHVAIAWDGSRVAARAVADAAPLLRKTSRITVLTVTDEKALPEDDPGARLASGLRERGLPAEAHALLSGGGDIAVTLQENAVQRSAGLLVMGGYGHTRVRDFVLGGATDGILRDLRLPILISH</sequence>
<dbReference type="Proteomes" id="UP001595583">
    <property type="component" value="Unassembled WGS sequence"/>
</dbReference>
<dbReference type="CDD" id="cd00293">
    <property type="entry name" value="USP-like"/>
    <property type="match status" value="1"/>
</dbReference>
<dbReference type="PRINTS" id="PR01438">
    <property type="entry name" value="UNVRSLSTRESS"/>
</dbReference>
<dbReference type="SUPFAM" id="SSF52402">
    <property type="entry name" value="Adenine nucleotide alpha hydrolases-like"/>
    <property type="match status" value="1"/>
</dbReference>
<keyword evidence="4" id="KW-1185">Reference proteome</keyword>
<gene>
    <name evidence="3" type="ORF">ACFOHJ_22455</name>
</gene>
<dbReference type="Gene3D" id="3.40.50.12370">
    <property type="match status" value="1"/>
</dbReference>
<comment type="similarity">
    <text evidence="1">Belongs to the universal stress protein A family.</text>
</comment>
<dbReference type="PANTHER" id="PTHR46268">
    <property type="entry name" value="STRESS RESPONSE PROTEIN NHAX"/>
    <property type="match status" value="1"/>
</dbReference>
<proteinExistence type="inferred from homology"/>
<evidence type="ECO:0000313" key="3">
    <source>
        <dbReference type="EMBL" id="MFC3208988.1"/>
    </source>
</evidence>
<evidence type="ECO:0000313" key="4">
    <source>
        <dbReference type="Proteomes" id="UP001595583"/>
    </source>
</evidence>
<accession>A0ABV7KJE6</accession>
<evidence type="ECO:0000256" key="1">
    <source>
        <dbReference type="ARBA" id="ARBA00008791"/>
    </source>
</evidence>
<dbReference type="InterPro" id="IPR006016">
    <property type="entry name" value="UspA"/>
</dbReference>
<reference evidence="4" key="1">
    <citation type="journal article" date="2019" name="Int. J. Syst. Evol. Microbiol.">
        <title>The Global Catalogue of Microorganisms (GCM) 10K type strain sequencing project: providing services to taxonomists for standard genome sequencing and annotation.</title>
        <authorList>
            <consortium name="The Broad Institute Genomics Platform"/>
            <consortium name="The Broad Institute Genome Sequencing Center for Infectious Disease"/>
            <person name="Wu L."/>
            <person name="Ma J."/>
        </authorList>
    </citation>
    <scope>NUCLEOTIDE SEQUENCE [LARGE SCALE GENOMIC DNA]</scope>
    <source>
        <strain evidence="4">KCTC 52165</strain>
    </source>
</reference>